<dbReference type="Pfam" id="PF01228">
    <property type="entry name" value="Gly_radical"/>
    <property type="match status" value="1"/>
</dbReference>
<evidence type="ECO:0000256" key="1">
    <source>
        <dbReference type="ARBA" id="ARBA00022818"/>
    </source>
</evidence>
<dbReference type="PANTHER" id="PTHR43641:SF2">
    <property type="entry name" value="DEHYDRATASE YBIW-RELATED"/>
    <property type="match status" value="1"/>
</dbReference>
<evidence type="ECO:0000259" key="5">
    <source>
        <dbReference type="PROSITE" id="PS51149"/>
    </source>
</evidence>
<evidence type="ECO:0008006" key="9">
    <source>
        <dbReference type="Google" id="ProtNLM"/>
    </source>
</evidence>
<dbReference type="PATRIC" id="fig|52689.4.peg.2627"/>
<feature type="compositionally biased region" description="Polar residues" evidence="4">
    <location>
        <begin position="681"/>
        <end position="690"/>
    </location>
</feature>
<dbReference type="GO" id="GO:0016829">
    <property type="term" value="F:lyase activity"/>
    <property type="evidence" value="ECO:0007669"/>
    <property type="project" value="UniProtKB-KW"/>
</dbReference>
<reference evidence="8" key="1">
    <citation type="submission" date="2015-07" db="EMBL/GenBank/DDBJ databases">
        <title>Draft genome sequence of Acetobacterium bakii DSM 8293, a potential psychrophilic chemical producer through syngas fermentation.</title>
        <authorList>
            <person name="Song Y."/>
            <person name="Hwang S."/>
            <person name="Cho B.-K."/>
        </authorList>
    </citation>
    <scope>NUCLEOTIDE SEQUENCE [LARGE SCALE GENOMIC DNA]</scope>
    <source>
        <strain evidence="8">DSM 8239</strain>
    </source>
</reference>
<dbReference type="OrthoDB" id="9803969at2"/>
<dbReference type="Pfam" id="PF02901">
    <property type="entry name" value="PFL-like"/>
    <property type="match status" value="1"/>
</dbReference>
<dbReference type="InterPro" id="IPR051215">
    <property type="entry name" value="GRE"/>
</dbReference>
<dbReference type="SUPFAM" id="SSF51998">
    <property type="entry name" value="PFL-like glycyl radical enzymes"/>
    <property type="match status" value="1"/>
</dbReference>
<keyword evidence="1 3" id="KW-0556">Organic radical</keyword>
<organism evidence="7 8">
    <name type="scientific">Acetobacterium bakii</name>
    <dbReference type="NCBI Taxonomy" id="52689"/>
    <lineage>
        <taxon>Bacteria</taxon>
        <taxon>Bacillati</taxon>
        <taxon>Bacillota</taxon>
        <taxon>Clostridia</taxon>
        <taxon>Eubacteriales</taxon>
        <taxon>Eubacteriaceae</taxon>
        <taxon>Acetobacterium</taxon>
    </lineage>
</organism>
<evidence type="ECO:0000313" key="7">
    <source>
        <dbReference type="EMBL" id="KNZ40859.1"/>
    </source>
</evidence>
<dbReference type="PROSITE" id="PS00850">
    <property type="entry name" value="GLY_RADICAL_1"/>
    <property type="match status" value="1"/>
</dbReference>
<feature type="region of interest" description="Disordered" evidence="4">
    <location>
        <begin position="681"/>
        <end position="703"/>
    </location>
</feature>
<feature type="modified residue" description="Glycine radical" evidence="3">
    <location>
        <position position="790"/>
    </location>
</feature>
<name>A0A0L6TX75_9FIRM</name>
<proteinExistence type="predicted"/>
<dbReference type="Proteomes" id="UP000036873">
    <property type="component" value="Unassembled WGS sequence"/>
</dbReference>
<keyword evidence="8" id="KW-1185">Reference proteome</keyword>
<dbReference type="InterPro" id="IPR001150">
    <property type="entry name" value="Gly_radical"/>
</dbReference>
<comment type="caution">
    <text evidence="7">The sequence shown here is derived from an EMBL/GenBank/DDBJ whole genome shotgun (WGS) entry which is preliminary data.</text>
</comment>
<evidence type="ECO:0000256" key="2">
    <source>
        <dbReference type="ARBA" id="ARBA00023239"/>
    </source>
</evidence>
<feature type="domain" description="PFL" evidence="6">
    <location>
        <begin position="9"/>
        <end position="687"/>
    </location>
</feature>
<dbReference type="InterPro" id="IPR019777">
    <property type="entry name" value="Form_AcTrfase_GR_CS"/>
</dbReference>
<dbReference type="GO" id="GO:0005829">
    <property type="term" value="C:cytosol"/>
    <property type="evidence" value="ECO:0007669"/>
    <property type="project" value="TreeGrafter"/>
</dbReference>
<protein>
    <recommendedName>
        <fullName evidence="9">Pyruvate formate-lyase</fullName>
    </recommendedName>
</protein>
<dbReference type="Gene3D" id="3.20.70.20">
    <property type="match status" value="1"/>
</dbReference>
<evidence type="ECO:0000259" key="6">
    <source>
        <dbReference type="PROSITE" id="PS51554"/>
    </source>
</evidence>
<gene>
    <name evidence="7" type="ORF">AKG39_15515</name>
</gene>
<dbReference type="STRING" id="52689.AKG39_15515"/>
<sequence length="814" mass="91239">MYEFRPVTERINQMRQLVRDRIITVDSERVKLITNAYQKYDKVPTSIKLALVTYEICTKMTTRVEDFEIIVGNIGKEFLGSGMWPEWDASWLWNELENKELWECWDDGLYHRTDKSGVHLCMSKDEIERFMSYRDFWKDKTITQYLDSWGPDGFEEVAGLGILEMGEKMRAPIHTGHLVAGYEKIINKGYGVIRSEAQNWIDAHKGNLMGDDVEKYMFYKGAVIVCDAAIGMIRTYAKVCTLKAKACPDGSRKSELEKMADGLEWISENPARTFWEACQGVIMYQVLLYMEARHPALAFGRFDQYTWPFLEADLNEKRLTLDAAQEIVDAFFLKSNCFYRASNPRIAAYTGVGVTYHHTTIGGVNKITGEDASNPVTYMVLETLERLSLHDPTVSLRIHKNTPEKLWDLAIETTRQVGGLPLFQNDEVIIPGLVKELGMTLQDARDYSIIGCQEIVGSGNDYPAGNGLHGKAGLGSHGNVLLTALNNGVNPSNGKSGGLKTGYLYEMKSFDDVKEAYKTQFDYLHKWSVTIQNYVENLSGFYAPSPALSISIEGCMESGKDCASGGAKYNSYGGTATGLATVADSLTAIKYMVFDKKICTVNDLYDAMMADWIGYEVLQQQILNEVPHYGNDDDYADEVMQWVTDIYYNNCKECYSKRSKVYKAGLYGAAQHVVQGAVTNATPDGRNSGQPLADAMSPGQGRDKNGPTAIYNSACRIDHGKYMDGIALNLKIHPLSLQTKSAKKALLNMTKAYFEKGGMEVQYNVVSTEAMKAAQKDPNAYRDLVVRIAGYSAYFNELSESMQNDVISRNEIEI</sequence>
<dbReference type="EMBL" id="LGYO01000042">
    <property type="protein sequence ID" value="KNZ40859.1"/>
    <property type="molecule type" value="Genomic_DNA"/>
</dbReference>
<dbReference type="PROSITE" id="PS51554">
    <property type="entry name" value="PFL"/>
    <property type="match status" value="1"/>
</dbReference>
<dbReference type="RefSeq" id="WP_050741319.1">
    <property type="nucleotide sequence ID" value="NZ_LGYO01000042.1"/>
</dbReference>
<evidence type="ECO:0000256" key="4">
    <source>
        <dbReference type="SAM" id="MobiDB-lite"/>
    </source>
</evidence>
<dbReference type="PROSITE" id="PS51149">
    <property type="entry name" value="GLY_RADICAL_2"/>
    <property type="match status" value="1"/>
</dbReference>
<evidence type="ECO:0000313" key="8">
    <source>
        <dbReference type="Proteomes" id="UP000036873"/>
    </source>
</evidence>
<feature type="domain" description="Glycine radical" evidence="5">
    <location>
        <begin position="694"/>
        <end position="814"/>
    </location>
</feature>
<dbReference type="PANTHER" id="PTHR43641">
    <property type="entry name" value="FORMATE ACETYLTRANSFERASE 3-RELATED"/>
    <property type="match status" value="1"/>
</dbReference>
<evidence type="ECO:0000256" key="3">
    <source>
        <dbReference type="PROSITE-ProRule" id="PRU00493"/>
    </source>
</evidence>
<accession>A0A0L6TX75</accession>
<dbReference type="InterPro" id="IPR004184">
    <property type="entry name" value="PFL_dom"/>
</dbReference>
<dbReference type="AlphaFoldDB" id="A0A0L6TX75"/>
<keyword evidence="2" id="KW-0456">Lyase</keyword>